<evidence type="ECO:0000313" key="3">
    <source>
        <dbReference type="Proteomes" id="UP001159427"/>
    </source>
</evidence>
<feature type="compositionally biased region" description="Basic and acidic residues" evidence="1">
    <location>
        <begin position="1"/>
        <end position="18"/>
    </location>
</feature>
<proteinExistence type="predicted"/>
<comment type="caution">
    <text evidence="2">The sequence shown here is derived from an EMBL/GenBank/DDBJ whole genome shotgun (WGS) entry which is preliminary data.</text>
</comment>
<organism evidence="2 3">
    <name type="scientific">Porites evermanni</name>
    <dbReference type="NCBI Taxonomy" id="104178"/>
    <lineage>
        <taxon>Eukaryota</taxon>
        <taxon>Metazoa</taxon>
        <taxon>Cnidaria</taxon>
        <taxon>Anthozoa</taxon>
        <taxon>Hexacorallia</taxon>
        <taxon>Scleractinia</taxon>
        <taxon>Fungiina</taxon>
        <taxon>Poritidae</taxon>
        <taxon>Porites</taxon>
    </lineage>
</organism>
<accession>A0ABN8S080</accession>
<protein>
    <submittedName>
        <fullName evidence="2">Uncharacterized protein</fullName>
    </submittedName>
</protein>
<name>A0ABN8S080_9CNID</name>
<feature type="region of interest" description="Disordered" evidence="1">
    <location>
        <begin position="1"/>
        <end position="23"/>
    </location>
</feature>
<evidence type="ECO:0000313" key="2">
    <source>
        <dbReference type="EMBL" id="CAH3184244.1"/>
    </source>
</evidence>
<keyword evidence="3" id="KW-1185">Reference proteome</keyword>
<reference evidence="2 3" key="1">
    <citation type="submission" date="2022-05" db="EMBL/GenBank/DDBJ databases">
        <authorList>
            <consortium name="Genoscope - CEA"/>
            <person name="William W."/>
        </authorList>
    </citation>
    <scope>NUCLEOTIDE SEQUENCE [LARGE SCALE GENOMIC DNA]</scope>
</reference>
<dbReference type="Proteomes" id="UP001159427">
    <property type="component" value="Unassembled WGS sequence"/>
</dbReference>
<dbReference type="EMBL" id="CALNXI010002182">
    <property type="protein sequence ID" value="CAH3184244.1"/>
    <property type="molecule type" value="Genomic_DNA"/>
</dbReference>
<sequence length="98" mass="10657">MAVETKKHEDGLEQDGKAGEVSSDTYHEQVCVFKILCIRDAGPREGVPVKTKEATVQARTKRIKTDAMDASARMKAHVSPNVSGSANVSLRQCFAVHC</sequence>
<gene>
    <name evidence="2" type="ORF">PEVE_00015335</name>
</gene>
<evidence type="ECO:0000256" key="1">
    <source>
        <dbReference type="SAM" id="MobiDB-lite"/>
    </source>
</evidence>